<keyword evidence="2" id="KW-0040">ANK repeat</keyword>
<dbReference type="EMBL" id="NIVC01000571">
    <property type="protein sequence ID" value="PAA80689.1"/>
    <property type="molecule type" value="Genomic_DNA"/>
</dbReference>
<comment type="caution">
    <text evidence="4">The sequence shown here is derived from an EMBL/GenBank/DDBJ whole genome shotgun (WGS) entry which is preliminary data.</text>
</comment>
<dbReference type="Gene3D" id="1.25.40.20">
    <property type="entry name" value="Ankyrin repeat-containing domain"/>
    <property type="match status" value="2"/>
</dbReference>
<dbReference type="SUPFAM" id="SSF48403">
    <property type="entry name" value="Ankyrin repeat"/>
    <property type="match status" value="1"/>
</dbReference>
<keyword evidence="1" id="KW-0677">Repeat</keyword>
<dbReference type="InterPro" id="IPR002110">
    <property type="entry name" value="Ankyrin_rpt"/>
</dbReference>
<organism evidence="4 5">
    <name type="scientific">Macrostomum lignano</name>
    <dbReference type="NCBI Taxonomy" id="282301"/>
    <lineage>
        <taxon>Eukaryota</taxon>
        <taxon>Metazoa</taxon>
        <taxon>Spiralia</taxon>
        <taxon>Lophotrochozoa</taxon>
        <taxon>Platyhelminthes</taxon>
        <taxon>Rhabditophora</taxon>
        <taxon>Macrostomorpha</taxon>
        <taxon>Macrostomida</taxon>
        <taxon>Macrostomidae</taxon>
        <taxon>Macrostomum</taxon>
    </lineage>
</organism>
<dbReference type="Proteomes" id="UP000215902">
    <property type="component" value="Unassembled WGS sequence"/>
</dbReference>
<evidence type="ECO:0000256" key="1">
    <source>
        <dbReference type="ARBA" id="ARBA00022737"/>
    </source>
</evidence>
<reference evidence="4 5" key="1">
    <citation type="submission" date="2017-06" db="EMBL/GenBank/DDBJ databases">
        <title>A platform for efficient transgenesis in Macrostomum lignano, a flatworm model organism for stem cell research.</title>
        <authorList>
            <person name="Berezikov E."/>
        </authorList>
    </citation>
    <scope>NUCLEOTIDE SEQUENCE [LARGE SCALE GENOMIC DNA]</scope>
    <source>
        <strain evidence="4">DV1</strain>
        <tissue evidence="4">Whole organism</tissue>
    </source>
</reference>
<name>A0A267G5U5_9PLAT</name>
<sequence>MTSDLEQLLQEAQADPSAPEDIADRIYEAEGIRFLLDKFGDSVLHAADDAGNTVANLTARWCQTDEPLQLLSEALSSAGWSVCEFFTNPGAENACPLHCAAKNPSIVALQWLMQLLGAEYLRSPDASHCLPVHYSALYQCPDALELYKREAGLSIFEETTSRERTVFHCATMNESADNLRWLISELDGEGSFLVARDISGNTPVHLAAWCQDVDTMELLKEHLGEEMFDLSGEDGETLAHSAAQNTQSGEVLAWCIREMGPERLATADCWGKTVTHRAAENQTAESLQLLFEALGRPCLEAVDSSGRSAVHYAATNTASDSALRWIVDLLGPSCLVKETDAQGIKPVHLMARHLDTEALDYLDSLDYRLVFRTTDRDGRTLVHYAAENELCRDMLAWCVSHLEDPMWLQEEDLFGKSPLYIASGRKPEYVIE</sequence>
<protein>
    <submittedName>
        <fullName evidence="4">Uncharacterized protein</fullName>
    </submittedName>
</protein>
<dbReference type="PANTHER" id="PTHR24186">
    <property type="entry name" value="PROTEIN PHOSPHATASE 1 REGULATORY SUBUNIT"/>
    <property type="match status" value="1"/>
</dbReference>
<accession>A0A267G5U5</accession>
<dbReference type="STRING" id="282301.A0A267G5U5"/>
<evidence type="ECO:0000313" key="5">
    <source>
        <dbReference type="Proteomes" id="UP000215902"/>
    </source>
</evidence>
<dbReference type="OrthoDB" id="10254686at2759"/>
<proteinExistence type="predicted"/>
<evidence type="ECO:0000256" key="2">
    <source>
        <dbReference type="ARBA" id="ARBA00023043"/>
    </source>
</evidence>
<keyword evidence="5" id="KW-1185">Reference proteome</keyword>
<dbReference type="EMBL" id="NIVC01003910">
    <property type="protein sequence ID" value="PAA49321.1"/>
    <property type="molecule type" value="Genomic_DNA"/>
</dbReference>
<dbReference type="PANTHER" id="PTHR24186:SF38">
    <property type="entry name" value="ANKYRIN REPEAT FAMILY PROTEIN"/>
    <property type="match status" value="1"/>
</dbReference>
<gene>
    <name evidence="3" type="ORF">BOX15_Mlig013546g2</name>
    <name evidence="4" type="ORF">BOX15_Mlig013546g3</name>
</gene>
<evidence type="ECO:0000313" key="3">
    <source>
        <dbReference type="EMBL" id="PAA49321.1"/>
    </source>
</evidence>
<dbReference type="GO" id="GO:0005886">
    <property type="term" value="C:plasma membrane"/>
    <property type="evidence" value="ECO:0007669"/>
    <property type="project" value="TreeGrafter"/>
</dbReference>
<dbReference type="Pfam" id="PF00023">
    <property type="entry name" value="Ank"/>
    <property type="match status" value="1"/>
</dbReference>
<dbReference type="SMART" id="SM00248">
    <property type="entry name" value="ANK"/>
    <property type="match status" value="5"/>
</dbReference>
<dbReference type="AlphaFoldDB" id="A0A267G5U5"/>
<evidence type="ECO:0000313" key="4">
    <source>
        <dbReference type="EMBL" id="PAA80689.1"/>
    </source>
</evidence>
<dbReference type="InterPro" id="IPR036770">
    <property type="entry name" value="Ankyrin_rpt-contain_sf"/>
</dbReference>